<evidence type="ECO:0000259" key="2">
    <source>
        <dbReference type="SMART" id="SM00198"/>
    </source>
</evidence>
<dbReference type="Gene3D" id="3.40.33.10">
    <property type="entry name" value="CAP"/>
    <property type="match status" value="1"/>
</dbReference>
<protein>
    <submittedName>
        <fullName evidence="4">SCP domain-containing protein</fullName>
    </submittedName>
</protein>
<dbReference type="Pfam" id="PF00188">
    <property type="entry name" value="CAP"/>
    <property type="match status" value="1"/>
</dbReference>
<keyword evidence="3" id="KW-1185">Reference proteome</keyword>
<accession>A0A914PHR2</accession>
<evidence type="ECO:0000313" key="3">
    <source>
        <dbReference type="Proteomes" id="UP000887578"/>
    </source>
</evidence>
<feature type="compositionally biased region" description="Basic residues" evidence="1">
    <location>
        <begin position="130"/>
        <end position="143"/>
    </location>
</feature>
<feature type="compositionally biased region" description="Low complexity" evidence="1">
    <location>
        <begin position="81"/>
        <end position="117"/>
    </location>
</feature>
<feature type="domain" description="SCP" evidence="2">
    <location>
        <begin position="166"/>
        <end position="285"/>
    </location>
</feature>
<dbReference type="AlphaFoldDB" id="A0A914PHR2"/>
<feature type="region of interest" description="Disordered" evidence="1">
    <location>
        <begin position="21"/>
        <end position="143"/>
    </location>
</feature>
<evidence type="ECO:0000256" key="1">
    <source>
        <dbReference type="SAM" id="MobiDB-lite"/>
    </source>
</evidence>
<dbReference type="SUPFAM" id="SSF55797">
    <property type="entry name" value="PR-1-like"/>
    <property type="match status" value="1"/>
</dbReference>
<feature type="compositionally biased region" description="Pro residues" evidence="1">
    <location>
        <begin position="118"/>
        <end position="127"/>
    </location>
</feature>
<sequence length="290" mass="32234">MLHYPTDSTAYDYSTVFTTSDFSFSPSESTYSDSSSYPTDSTSSDFSTDSPVSDSSYFPTDSTVSVFPTDSTTSDSSNYPTDATASDSSTDSSAFPTQTSTSQSNSPTPYTSSLKPTPTTPPPPPPHKIVYPKRKHPILRKQKPRKISNFKDDDSVECKSSTLTADYRQQILDAHNEFRSTLANGMAELPDGKFAPSASNMYKLKYSCKLEAMAQKWLNQEIFQYNENQKIIPGENLYLKWSQKDNLEDDAINEISMKIYEIGNPCKKDSECSEKPKSICDVDTGLCYAN</sequence>
<feature type="compositionally biased region" description="Polar residues" evidence="1">
    <location>
        <begin position="59"/>
        <end position="80"/>
    </location>
</feature>
<evidence type="ECO:0000313" key="4">
    <source>
        <dbReference type="WBParaSite" id="PDA_v2.g17856.t1"/>
    </source>
</evidence>
<dbReference type="InterPro" id="IPR014044">
    <property type="entry name" value="CAP_dom"/>
</dbReference>
<dbReference type="InterPro" id="IPR035940">
    <property type="entry name" value="CAP_sf"/>
</dbReference>
<dbReference type="WBParaSite" id="PDA_v2.g17856.t1">
    <property type="protein sequence ID" value="PDA_v2.g17856.t1"/>
    <property type="gene ID" value="PDA_v2.g17856"/>
</dbReference>
<dbReference type="SMART" id="SM00198">
    <property type="entry name" value="SCP"/>
    <property type="match status" value="1"/>
</dbReference>
<feature type="compositionally biased region" description="Low complexity" evidence="1">
    <location>
        <begin position="21"/>
        <end position="58"/>
    </location>
</feature>
<proteinExistence type="predicted"/>
<organism evidence="3 4">
    <name type="scientific">Panagrolaimus davidi</name>
    <dbReference type="NCBI Taxonomy" id="227884"/>
    <lineage>
        <taxon>Eukaryota</taxon>
        <taxon>Metazoa</taxon>
        <taxon>Ecdysozoa</taxon>
        <taxon>Nematoda</taxon>
        <taxon>Chromadorea</taxon>
        <taxon>Rhabditida</taxon>
        <taxon>Tylenchina</taxon>
        <taxon>Panagrolaimomorpha</taxon>
        <taxon>Panagrolaimoidea</taxon>
        <taxon>Panagrolaimidae</taxon>
        <taxon>Panagrolaimus</taxon>
    </lineage>
</organism>
<dbReference type="Proteomes" id="UP000887578">
    <property type="component" value="Unplaced"/>
</dbReference>
<reference evidence="4" key="1">
    <citation type="submission" date="2022-11" db="UniProtKB">
        <authorList>
            <consortium name="WormBaseParasite"/>
        </authorList>
    </citation>
    <scope>IDENTIFICATION</scope>
</reference>
<name>A0A914PHR2_9BILA</name>
<dbReference type="CDD" id="cd05380">
    <property type="entry name" value="CAP_euk"/>
    <property type="match status" value="1"/>
</dbReference>